<dbReference type="EMBL" id="VIKU02000002">
    <property type="protein sequence ID" value="NHF59724.1"/>
    <property type="molecule type" value="Genomic_DNA"/>
</dbReference>
<keyword evidence="3" id="KW-1185">Reference proteome</keyword>
<comment type="caution">
    <text evidence="2">The sequence shown here is derived from an EMBL/GenBank/DDBJ whole genome shotgun (WGS) entry which is preliminary data.</text>
</comment>
<dbReference type="Proteomes" id="UP000707206">
    <property type="component" value="Unassembled WGS sequence"/>
</dbReference>
<reference evidence="2" key="1">
    <citation type="submission" date="2019-07" db="EMBL/GenBank/DDBJ databases">
        <authorList>
            <person name="De-Chao Zhang Q."/>
        </authorList>
    </citation>
    <scope>NUCLEOTIDE SEQUENCE</scope>
    <source>
        <strain evidence="2">TP-CH-4</strain>
    </source>
</reference>
<evidence type="ECO:0000256" key="1">
    <source>
        <dbReference type="SAM" id="Coils"/>
    </source>
</evidence>
<gene>
    <name evidence="2" type="ORF">FK220_010250</name>
</gene>
<organism evidence="2 3">
    <name type="scientific">Pelagihabitans pacificus</name>
    <dbReference type="NCBI Taxonomy" id="2696054"/>
    <lineage>
        <taxon>Bacteria</taxon>
        <taxon>Pseudomonadati</taxon>
        <taxon>Bacteroidota</taxon>
        <taxon>Flavobacteriia</taxon>
        <taxon>Flavobacteriales</taxon>
        <taxon>Flavobacteriaceae</taxon>
        <taxon>Pelagihabitans</taxon>
    </lineage>
</organism>
<protein>
    <submittedName>
        <fullName evidence="2">Uncharacterized protein</fullName>
    </submittedName>
</protein>
<dbReference type="AlphaFoldDB" id="A0A967ATH5"/>
<keyword evidence="1" id="KW-0175">Coiled coil</keyword>
<accession>A0A967ATH5</accession>
<reference evidence="2" key="2">
    <citation type="submission" date="2020-03" db="EMBL/GenBank/DDBJ databases">
        <title>Flavobacteriaceae bacterium strain TP-CH-4, a member of the family Flavobacteriaceae isolated from a deep-sea seamount.</title>
        <authorList>
            <person name="Zhang D.-C."/>
        </authorList>
    </citation>
    <scope>NUCLEOTIDE SEQUENCE</scope>
    <source>
        <strain evidence="2">TP-CH-4</strain>
    </source>
</reference>
<feature type="coiled-coil region" evidence="1">
    <location>
        <begin position="81"/>
        <end position="128"/>
    </location>
</feature>
<proteinExistence type="predicted"/>
<evidence type="ECO:0000313" key="2">
    <source>
        <dbReference type="EMBL" id="NHF59724.1"/>
    </source>
</evidence>
<sequence length="147" mass="17849">METKKTKPQYTEWLYPEEMHEASLNWFSELNFMRDEQFFLNNLIKSFTLQLADSEVFEKSKKVVTDLQKVEQEIVPLFKKVQTHENQLEIMVDDVDQLKMEKAYLETHKELTNEMRNYSTKYRKIKERLFEVVSTVMKKDKQKRLLT</sequence>
<dbReference type="RefSeq" id="WP_152574214.1">
    <property type="nucleotide sequence ID" value="NZ_VIKU02000002.1"/>
</dbReference>
<name>A0A967ATH5_9FLAO</name>
<evidence type="ECO:0000313" key="3">
    <source>
        <dbReference type="Proteomes" id="UP000707206"/>
    </source>
</evidence>